<dbReference type="RefSeq" id="WP_254166820.1">
    <property type="nucleotide sequence ID" value="NZ_JANAFB010000021.1"/>
</dbReference>
<comment type="miscellaneous">
    <text evidence="1">Reaction mechanism of ThiL seems to utilize a direct, inline transfer of the gamma-phosphate of ATP to TMP rather than a phosphorylated enzyme intermediate.</text>
</comment>
<keyword evidence="1" id="KW-0479">Metal-binding</keyword>
<organism evidence="4 5">
    <name type="scientific">Rothia santali</name>
    <dbReference type="NCBI Taxonomy" id="2949643"/>
    <lineage>
        <taxon>Bacteria</taxon>
        <taxon>Bacillati</taxon>
        <taxon>Actinomycetota</taxon>
        <taxon>Actinomycetes</taxon>
        <taxon>Micrococcales</taxon>
        <taxon>Micrococcaceae</taxon>
        <taxon>Rothia</taxon>
    </lineage>
</organism>
<dbReference type="GO" id="GO:0009030">
    <property type="term" value="F:thiamine-phosphate kinase activity"/>
    <property type="evidence" value="ECO:0007669"/>
    <property type="project" value="UniProtKB-UniRule"/>
</dbReference>
<feature type="binding site" evidence="1">
    <location>
        <position position="67"/>
    </location>
    <ligand>
        <name>substrate</name>
    </ligand>
</feature>
<feature type="binding site" evidence="1">
    <location>
        <position position="346"/>
    </location>
    <ligand>
        <name>substrate</name>
    </ligand>
</feature>
<reference evidence="4" key="1">
    <citation type="submission" date="2022-06" db="EMBL/GenBank/DDBJ databases">
        <title>Rothia sp. isolated from sandalwood seedling.</title>
        <authorList>
            <person name="Tuikhar N."/>
            <person name="Kirdat K."/>
            <person name="Thorat V."/>
            <person name="Swetha P."/>
            <person name="Padma S."/>
            <person name="Sundararaj R."/>
            <person name="Yadav A."/>
        </authorList>
    </citation>
    <scope>NUCLEOTIDE SEQUENCE</scope>
    <source>
        <strain evidence="4">AR01</strain>
    </source>
</reference>
<feature type="binding site" evidence="1">
    <location>
        <position position="145"/>
    </location>
    <ligand>
        <name>Mg(2+)</name>
        <dbReference type="ChEBI" id="CHEBI:18420"/>
        <label>1</label>
    </ligand>
</feature>
<feature type="compositionally biased region" description="Basic and acidic residues" evidence="2">
    <location>
        <begin position="165"/>
        <end position="179"/>
    </location>
</feature>
<comment type="pathway">
    <text evidence="1">Cofactor biosynthesis; thiamine diphosphate biosynthesis; thiamine diphosphate from thiamine phosphate: step 1/1.</text>
</comment>
<feature type="binding site" evidence="1">
    <location>
        <position position="94"/>
    </location>
    <ligand>
        <name>Mg(2+)</name>
        <dbReference type="ChEBI" id="CHEBI:18420"/>
        <label>3</label>
    </ligand>
</feature>
<dbReference type="InterPro" id="IPR006283">
    <property type="entry name" value="ThiL-like"/>
</dbReference>
<dbReference type="AlphaFoldDB" id="A0A9X2HDF8"/>
<dbReference type="InterPro" id="IPR036921">
    <property type="entry name" value="PurM-like_N_sf"/>
</dbReference>
<evidence type="ECO:0000256" key="1">
    <source>
        <dbReference type="HAMAP-Rule" id="MF_02128"/>
    </source>
</evidence>
<name>A0A9X2HDF8_9MICC</name>
<evidence type="ECO:0000313" key="4">
    <source>
        <dbReference type="EMBL" id="MCP3426255.1"/>
    </source>
</evidence>
<evidence type="ECO:0000256" key="2">
    <source>
        <dbReference type="SAM" id="MobiDB-lite"/>
    </source>
</evidence>
<feature type="compositionally biased region" description="Low complexity" evidence="2">
    <location>
        <begin position="191"/>
        <end position="202"/>
    </location>
</feature>
<keyword evidence="1" id="KW-0067">ATP-binding</keyword>
<feature type="binding site" evidence="1">
    <location>
        <position position="127"/>
    </location>
    <ligand>
        <name>ATP</name>
        <dbReference type="ChEBI" id="CHEBI:30616"/>
    </ligand>
</feature>
<dbReference type="PANTHER" id="PTHR30270:SF0">
    <property type="entry name" value="THIAMINE-MONOPHOSPHATE KINASE"/>
    <property type="match status" value="1"/>
</dbReference>
<dbReference type="SUPFAM" id="SSF55326">
    <property type="entry name" value="PurM N-terminal domain-like"/>
    <property type="match status" value="1"/>
</dbReference>
<feature type="binding site" evidence="1">
    <location>
        <position position="300"/>
    </location>
    <ligand>
        <name>substrate</name>
    </ligand>
</feature>
<comment type="similarity">
    <text evidence="1">Belongs to the thiamine-monophosphate kinase family.</text>
</comment>
<dbReference type="Gene3D" id="3.90.650.10">
    <property type="entry name" value="PurM-like C-terminal domain"/>
    <property type="match status" value="1"/>
</dbReference>
<keyword evidence="1" id="KW-0460">Magnesium</keyword>
<feature type="region of interest" description="Disordered" evidence="2">
    <location>
        <begin position="165"/>
        <end position="228"/>
    </location>
</feature>
<feature type="domain" description="PurM-like N-terminal" evidence="3">
    <location>
        <begin position="42"/>
        <end position="161"/>
    </location>
</feature>
<comment type="caution">
    <text evidence="4">The sequence shown here is derived from an EMBL/GenBank/DDBJ whole genome shotgun (WGS) entry which is preliminary data.</text>
</comment>
<evidence type="ECO:0000313" key="5">
    <source>
        <dbReference type="Proteomes" id="UP001139502"/>
    </source>
</evidence>
<keyword evidence="5" id="KW-1185">Reference proteome</keyword>
<keyword evidence="1" id="KW-0547">Nucleotide-binding</keyword>
<evidence type="ECO:0000259" key="3">
    <source>
        <dbReference type="Pfam" id="PF00586"/>
    </source>
</evidence>
<gene>
    <name evidence="1" type="primary">thiL</name>
    <name evidence="4" type="ORF">NBM05_09625</name>
</gene>
<feature type="binding site" evidence="1">
    <location>
        <position position="169"/>
    </location>
    <ligand>
        <name>ATP</name>
        <dbReference type="ChEBI" id="CHEBI:30616"/>
    </ligand>
</feature>
<dbReference type="GO" id="GO:0009229">
    <property type="term" value="P:thiamine diphosphate biosynthetic process"/>
    <property type="evidence" value="ECO:0007669"/>
    <property type="project" value="UniProtKB-UniRule"/>
</dbReference>
<dbReference type="Proteomes" id="UP001139502">
    <property type="component" value="Unassembled WGS sequence"/>
</dbReference>
<feature type="binding site" evidence="1">
    <location>
        <begin position="144"/>
        <end position="145"/>
    </location>
    <ligand>
        <name>ATP</name>
        <dbReference type="ChEBI" id="CHEBI:30616"/>
    </ligand>
</feature>
<dbReference type="SUPFAM" id="SSF56042">
    <property type="entry name" value="PurM C-terminal domain-like"/>
    <property type="match status" value="1"/>
</dbReference>
<proteinExistence type="inferred from homology"/>
<protein>
    <recommendedName>
        <fullName evidence="1">Thiamine-monophosphate kinase</fullName>
        <shortName evidence="1">TMP kinase</shortName>
        <shortName evidence="1">Thiamine-phosphate kinase</shortName>
        <ecNumber evidence="1">2.7.4.16</ecNumber>
    </recommendedName>
</protein>
<dbReference type="GO" id="GO:0000287">
    <property type="term" value="F:magnesium ion binding"/>
    <property type="evidence" value="ECO:0007669"/>
    <property type="project" value="UniProtKB-UniRule"/>
</dbReference>
<feature type="binding site" evidence="1">
    <location>
        <position position="60"/>
    </location>
    <ligand>
        <name>Mg(2+)</name>
        <dbReference type="ChEBI" id="CHEBI:18420"/>
        <label>1</label>
    </ligand>
</feature>
<dbReference type="GO" id="GO:0009228">
    <property type="term" value="P:thiamine biosynthetic process"/>
    <property type="evidence" value="ECO:0007669"/>
    <property type="project" value="UniProtKB-KW"/>
</dbReference>
<dbReference type="InterPro" id="IPR036676">
    <property type="entry name" value="PurM-like_C_sf"/>
</dbReference>
<feature type="binding site" evidence="1">
    <location>
        <position position="94"/>
    </location>
    <ligand>
        <name>Mg(2+)</name>
        <dbReference type="ChEBI" id="CHEBI:18420"/>
        <label>4</label>
    </ligand>
</feature>
<feature type="binding site" evidence="1">
    <location>
        <position position="60"/>
    </location>
    <ligand>
        <name>Mg(2+)</name>
        <dbReference type="ChEBI" id="CHEBI:18420"/>
        <label>2</label>
    </ligand>
</feature>
<dbReference type="InterPro" id="IPR016188">
    <property type="entry name" value="PurM-like_N"/>
</dbReference>
<dbReference type="EMBL" id="JANAFB010000021">
    <property type="protein sequence ID" value="MCP3426255.1"/>
    <property type="molecule type" value="Genomic_DNA"/>
</dbReference>
<accession>A0A9X2HDF8</accession>
<sequence length="355" mass="36132">MSAPTVGEASEDELLTEIRAVIDEHNAAAAARAPGRTLLGPGDDCAVLDLTGGRTVLTTDTQTSGQDYLLEWPCGYRTRGFDLGWKSAAQNLADVAAMGAEPVSLVISLTLPPETPVAFVGEMARGYAAAVLALGAPGCSIAGGDLGSGGELSATVAALGLTRGEPVRRSGAREGASSRRRDRGPSGGRAGSAAGARTPPGSVRGDGDGALPRRRAGRPGGLPARPCPPLALGPAMAAAGARAMIDVSDGLLRDGGRVARASGVAIDLREEPLNALVDPLREAARRLGADPWEWVLGGGEDHGILACFPQGAPLPEGVVAIGSCRTLKQGAPPVSIEGRAREDLGWDHFAAEDRL</sequence>
<feature type="binding site" evidence="1">
    <location>
        <position position="246"/>
    </location>
    <ligand>
        <name>Mg(2+)</name>
        <dbReference type="ChEBI" id="CHEBI:18420"/>
        <label>3</label>
    </ligand>
</feature>
<comment type="catalytic activity">
    <reaction evidence="1">
        <text>thiamine phosphate + ATP = thiamine diphosphate + ADP</text>
        <dbReference type="Rhea" id="RHEA:15913"/>
        <dbReference type="ChEBI" id="CHEBI:30616"/>
        <dbReference type="ChEBI" id="CHEBI:37575"/>
        <dbReference type="ChEBI" id="CHEBI:58937"/>
        <dbReference type="ChEBI" id="CHEBI:456216"/>
        <dbReference type="EC" id="2.7.4.16"/>
    </reaction>
</comment>
<feature type="binding site" evidence="1">
    <location>
        <position position="94"/>
    </location>
    <ligand>
        <name>Mg(2+)</name>
        <dbReference type="ChEBI" id="CHEBI:18420"/>
        <label>2</label>
    </ligand>
</feature>
<dbReference type="PANTHER" id="PTHR30270">
    <property type="entry name" value="THIAMINE-MONOPHOSPHATE KINASE"/>
    <property type="match status" value="1"/>
</dbReference>
<dbReference type="Gene3D" id="3.30.1330.10">
    <property type="entry name" value="PurM-like, N-terminal domain"/>
    <property type="match status" value="1"/>
</dbReference>
<feature type="binding site" evidence="1">
    <location>
        <position position="248"/>
    </location>
    <ligand>
        <name>ATP</name>
        <dbReference type="ChEBI" id="CHEBI:30616"/>
    </ligand>
</feature>
<dbReference type="HAMAP" id="MF_02128">
    <property type="entry name" value="TMP_kinase"/>
    <property type="match status" value="1"/>
</dbReference>
<dbReference type="EC" id="2.7.4.16" evidence="1"/>
<feature type="binding site" evidence="1">
    <location>
        <position position="44"/>
    </location>
    <ligand>
        <name>Mg(2+)</name>
        <dbReference type="ChEBI" id="CHEBI:18420"/>
        <label>4</label>
    </ligand>
</feature>
<dbReference type="CDD" id="cd02194">
    <property type="entry name" value="ThiL"/>
    <property type="match status" value="1"/>
</dbReference>
<comment type="function">
    <text evidence="1">Catalyzes the ATP-dependent phosphorylation of thiamine-monophosphate (TMP) to form thiamine-pyrophosphate (TPP), the active form of vitamin B1.</text>
</comment>
<feature type="binding site" evidence="1">
    <location>
        <position position="249"/>
    </location>
    <ligand>
        <name>Mg(2+)</name>
        <dbReference type="ChEBI" id="CHEBI:18420"/>
        <label>5</label>
    </ligand>
</feature>
<feature type="binding site" evidence="1">
    <location>
        <position position="58"/>
    </location>
    <ligand>
        <name>Mg(2+)</name>
        <dbReference type="ChEBI" id="CHEBI:18420"/>
        <label>4</label>
    </ligand>
</feature>
<feature type="binding site" evidence="1">
    <location>
        <position position="59"/>
    </location>
    <ligand>
        <name>Mg(2+)</name>
        <dbReference type="ChEBI" id="CHEBI:18420"/>
        <label>1</label>
    </ligand>
</feature>
<keyword evidence="1" id="KW-0784">Thiamine biosynthesis</keyword>
<dbReference type="Pfam" id="PF00586">
    <property type="entry name" value="AIRS"/>
    <property type="match status" value="1"/>
</dbReference>
<feature type="binding site" evidence="1">
    <location>
        <position position="44"/>
    </location>
    <ligand>
        <name>Mg(2+)</name>
        <dbReference type="ChEBI" id="CHEBI:18420"/>
        <label>3</label>
    </ligand>
</feature>
<dbReference type="GO" id="GO:0005524">
    <property type="term" value="F:ATP binding"/>
    <property type="evidence" value="ECO:0007669"/>
    <property type="project" value="UniProtKB-UniRule"/>
</dbReference>
<keyword evidence="1" id="KW-0808">Transferase</keyword>
<keyword evidence="1 4" id="KW-0418">Kinase</keyword>